<organism evidence="1 2">
    <name type="scientific">Brassica cretica</name>
    <name type="common">Mustard</name>
    <dbReference type="NCBI Taxonomy" id="69181"/>
    <lineage>
        <taxon>Eukaryota</taxon>
        <taxon>Viridiplantae</taxon>
        <taxon>Streptophyta</taxon>
        <taxon>Embryophyta</taxon>
        <taxon>Tracheophyta</taxon>
        <taxon>Spermatophyta</taxon>
        <taxon>Magnoliopsida</taxon>
        <taxon>eudicotyledons</taxon>
        <taxon>Gunneridae</taxon>
        <taxon>Pentapetalae</taxon>
        <taxon>rosids</taxon>
        <taxon>malvids</taxon>
        <taxon>Brassicales</taxon>
        <taxon>Brassicaceae</taxon>
        <taxon>Brassiceae</taxon>
        <taxon>Brassica</taxon>
    </lineage>
</organism>
<reference evidence="1 2" key="1">
    <citation type="journal article" date="2020" name="BMC Genomics">
        <title>Intraspecific diversification of the crop wild relative Brassica cretica Lam. using demographic model selection.</title>
        <authorList>
            <person name="Kioukis A."/>
            <person name="Michalopoulou V.A."/>
            <person name="Briers L."/>
            <person name="Pirintsos S."/>
            <person name="Studholme D.J."/>
            <person name="Pavlidis P."/>
            <person name="Sarris P.F."/>
        </authorList>
    </citation>
    <scope>NUCLEOTIDE SEQUENCE [LARGE SCALE GENOMIC DNA]</scope>
    <source>
        <strain evidence="2">cv. PFS-1207/04</strain>
    </source>
</reference>
<keyword evidence="2" id="KW-1185">Reference proteome</keyword>
<name>A0ABQ7EIY3_BRACR</name>
<sequence length="270" mass="29858">MWIYPLFKKKDEYVQYVSIDDSVSGNLSPFIPLFSPPPFFLYSLDLCLNGPKRKLCAYQASLESRRGGHQQIGQCVLTFLVEQRAVVGSWSYSFSQGLAEQIWNVSASNVLLSLPIVRFLCFPVTQGVVEPLLKDHSFESGGVRDTLLRASVFRSTCQQISVTLISVSHVALFVWSSSSGSSGSRRKVGVEVYCLFVDRKASLSIGKHQSLCRVSKTTACSSRVLVLHRLLFLLSDRTNSLILLNLLVSALKCPLGHTGVNCCHVVLHVS</sequence>
<dbReference type="Proteomes" id="UP000266723">
    <property type="component" value="Unassembled WGS sequence"/>
</dbReference>
<accession>A0ABQ7EIY3</accession>
<comment type="caution">
    <text evidence="1">The sequence shown here is derived from an EMBL/GenBank/DDBJ whole genome shotgun (WGS) entry which is preliminary data.</text>
</comment>
<proteinExistence type="predicted"/>
<evidence type="ECO:0000313" key="1">
    <source>
        <dbReference type="EMBL" id="KAF3596490.1"/>
    </source>
</evidence>
<protein>
    <submittedName>
        <fullName evidence="1">Uncharacterized protein</fullName>
    </submittedName>
</protein>
<evidence type="ECO:0000313" key="2">
    <source>
        <dbReference type="Proteomes" id="UP000266723"/>
    </source>
</evidence>
<dbReference type="EMBL" id="QGKV02000299">
    <property type="protein sequence ID" value="KAF3596490.1"/>
    <property type="molecule type" value="Genomic_DNA"/>
</dbReference>
<gene>
    <name evidence="1" type="ORF">DY000_02024395</name>
</gene>